<dbReference type="Gene3D" id="3.60.15.30">
    <property type="entry name" value="Metallo-beta-lactamase domain"/>
    <property type="match status" value="1"/>
</dbReference>
<evidence type="ECO:0000256" key="4">
    <source>
        <dbReference type="ARBA" id="ARBA00033751"/>
    </source>
</evidence>
<dbReference type="InterPro" id="IPR001279">
    <property type="entry name" value="Metallo-B-lactamas"/>
</dbReference>
<keyword evidence="3" id="KW-0862">Zinc</keyword>
<dbReference type="InterPro" id="IPR044097">
    <property type="entry name" value="Bds1/SdsA1_MBL-fold"/>
</dbReference>
<dbReference type="Pfam" id="PF14863">
    <property type="entry name" value="Alkyl_sulf_dimr"/>
    <property type="match status" value="1"/>
</dbReference>
<dbReference type="PANTHER" id="PTHR43223">
    <property type="entry name" value="ALKYL/ARYL-SULFATASE"/>
    <property type="match status" value="1"/>
</dbReference>
<sequence length="609" mass="67150">MASSSLQPSFEDTKDFENAKRGLIGSLEPCVIEGANGNAVWNNDAYAFLQEDCPETANPKLWRHGQLCFLQGVFKVVDRVYQVRGLDISNLTIIVGDTGLVLVDPLTSSECARAALALYREKTEDFRPVVAVLYSHSHTDHFSGAAGVLPDNRDDWSKVRIIAPEGFMEEAISENVMCGPAMSRRAKFMYGNTIEKGPAGQIGCGLGTTVSQGTTLLVPPKELIKKTGEEWDIDGVKFVFQIVSGSEAPSEFNFFLPDHNALFISECACHTLHNIITLRGAQVRDAKIWSKFLDETITLYGQHTEVLFAGHHWPTWGRDEILTLVAEQRDMYTFLHDQTVRLLNLGYNGAEIAEKMVLPPRLQTAWHAQGYYGSVSHDVKGIYQRYMTWFDGNPANLWAHPPTDAGKRYVECFGGIENVIKQGQDYAQAGDLRFAATLLDHAVKAEPTNQAAANALADVYVKLAHGAENATWRNFYLTGARHLNENLPFVDTKQPPLNLNPFGTVEQWLDGLAVRLDGFAASDIRDPSIFWVHDTKAGLAWTVRLSNAALTYSKTAVDKPDPDSSLSVAAGTLELRQILSGDLGLANEKSTGDISVLVDLLKLCDVNTM</sequence>
<dbReference type="InterPro" id="IPR029229">
    <property type="entry name" value="Alkyl_sulf_C"/>
</dbReference>
<dbReference type="Gene3D" id="1.25.40.880">
    <property type="entry name" value="Alkyl sulfatase, dimerisation domain"/>
    <property type="match status" value="1"/>
</dbReference>
<dbReference type="SMART" id="SM00849">
    <property type="entry name" value="Lactamase_B"/>
    <property type="match status" value="1"/>
</dbReference>
<keyword evidence="7" id="KW-1185">Reference proteome</keyword>
<comment type="similarity">
    <text evidence="4">Belongs to the metallo-beta-lactamase superfamily. Type III sulfatase family.</text>
</comment>
<dbReference type="InterPro" id="IPR029228">
    <property type="entry name" value="Alkyl_sulf_dimr"/>
</dbReference>
<proteinExistence type="inferred from homology"/>
<gene>
    <name evidence="6" type="ORF">PT974_08088</name>
</gene>
<reference evidence="6 7" key="1">
    <citation type="submission" date="2024-01" db="EMBL/GenBank/DDBJ databases">
        <title>Complete genome of Cladobotryum mycophilum ATHUM6906.</title>
        <authorList>
            <person name="Christinaki A.C."/>
            <person name="Myridakis A.I."/>
            <person name="Kouvelis V.N."/>
        </authorList>
    </citation>
    <scope>NUCLEOTIDE SEQUENCE [LARGE SCALE GENOMIC DNA]</scope>
    <source>
        <strain evidence="6 7">ATHUM6906</strain>
    </source>
</reference>
<keyword evidence="2" id="KW-0378">Hydrolase</keyword>
<accession>A0ABR0SCD4</accession>
<dbReference type="InterPro" id="IPR052195">
    <property type="entry name" value="Bact_Alkyl/Aryl-Sulfatase"/>
</dbReference>
<dbReference type="InterPro" id="IPR036866">
    <property type="entry name" value="RibonucZ/Hydroxyglut_hydro"/>
</dbReference>
<dbReference type="Proteomes" id="UP001338125">
    <property type="component" value="Unassembled WGS sequence"/>
</dbReference>
<dbReference type="Pfam" id="PF00753">
    <property type="entry name" value="Lactamase_B"/>
    <property type="match status" value="1"/>
</dbReference>
<evidence type="ECO:0000256" key="1">
    <source>
        <dbReference type="ARBA" id="ARBA00022723"/>
    </source>
</evidence>
<dbReference type="PANTHER" id="PTHR43223:SF1">
    <property type="entry name" value="ALKYL_ARYL-SULFATASE BDS1"/>
    <property type="match status" value="1"/>
</dbReference>
<dbReference type="Gene3D" id="3.30.1050.10">
    <property type="entry name" value="SCP2 sterol-binding domain"/>
    <property type="match status" value="1"/>
</dbReference>
<evidence type="ECO:0000256" key="3">
    <source>
        <dbReference type="ARBA" id="ARBA00022833"/>
    </source>
</evidence>
<comment type="caution">
    <text evidence="6">The sequence shown here is derived from an EMBL/GenBank/DDBJ whole genome shotgun (WGS) entry which is preliminary data.</text>
</comment>
<dbReference type="InterPro" id="IPR038536">
    <property type="entry name" value="Alkyl/aryl-sulf_dimr_sf"/>
</dbReference>
<feature type="domain" description="Metallo-beta-lactamase" evidence="5">
    <location>
        <begin position="88"/>
        <end position="311"/>
    </location>
</feature>
<dbReference type="Pfam" id="PF14864">
    <property type="entry name" value="Alkyl_sulf_C"/>
    <property type="match status" value="1"/>
</dbReference>
<dbReference type="InterPro" id="IPR036527">
    <property type="entry name" value="SCP2_sterol-bd_dom_sf"/>
</dbReference>
<dbReference type="CDD" id="cd07710">
    <property type="entry name" value="arylsulfatase_Sdsa1-like_MBL-fold"/>
    <property type="match status" value="1"/>
</dbReference>
<protein>
    <submittedName>
        <fullName evidence="6">Linear primary-alkylsulfatase</fullName>
    </submittedName>
</protein>
<evidence type="ECO:0000256" key="2">
    <source>
        <dbReference type="ARBA" id="ARBA00022801"/>
    </source>
</evidence>
<dbReference type="SUPFAM" id="SSF56281">
    <property type="entry name" value="Metallo-hydrolase/oxidoreductase"/>
    <property type="match status" value="1"/>
</dbReference>
<dbReference type="EMBL" id="JAVFKD010000014">
    <property type="protein sequence ID" value="KAK5989827.1"/>
    <property type="molecule type" value="Genomic_DNA"/>
</dbReference>
<dbReference type="SUPFAM" id="SSF55718">
    <property type="entry name" value="SCP-like"/>
    <property type="match status" value="1"/>
</dbReference>
<evidence type="ECO:0000259" key="5">
    <source>
        <dbReference type="SMART" id="SM00849"/>
    </source>
</evidence>
<evidence type="ECO:0000313" key="6">
    <source>
        <dbReference type="EMBL" id="KAK5989827.1"/>
    </source>
</evidence>
<keyword evidence="1" id="KW-0479">Metal-binding</keyword>
<evidence type="ECO:0000313" key="7">
    <source>
        <dbReference type="Proteomes" id="UP001338125"/>
    </source>
</evidence>
<organism evidence="6 7">
    <name type="scientific">Cladobotryum mycophilum</name>
    <dbReference type="NCBI Taxonomy" id="491253"/>
    <lineage>
        <taxon>Eukaryota</taxon>
        <taxon>Fungi</taxon>
        <taxon>Dikarya</taxon>
        <taxon>Ascomycota</taxon>
        <taxon>Pezizomycotina</taxon>
        <taxon>Sordariomycetes</taxon>
        <taxon>Hypocreomycetidae</taxon>
        <taxon>Hypocreales</taxon>
        <taxon>Hypocreaceae</taxon>
        <taxon>Cladobotryum</taxon>
    </lineage>
</organism>
<name>A0ABR0SCD4_9HYPO</name>